<dbReference type="SMART" id="SM00942">
    <property type="entry name" value="PriCT_1"/>
    <property type="match status" value="1"/>
</dbReference>
<dbReference type="AlphaFoldDB" id="K5CDW1"/>
<feature type="region of interest" description="Disordered" evidence="1">
    <location>
        <begin position="201"/>
        <end position="221"/>
    </location>
</feature>
<protein>
    <recommendedName>
        <fullName evidence="2">Primase C-terminal 1 domain-containing protein</fullName>
    </recommendedName>
</protein>
<comment type="caution">
    <text evidence="3">The sequence shown here is derived from an EMBL/GenBank/DDBJ whole genome shotgun (WGS) entry which is preliminary data.</text>
</comment>
<dbReference type="InterPro" id="IPR014907">
    <property type="entry name" value="BT4734-like_N"/>
</dbReference>
<dbReference type="InterPro" id="IPR007936">
    <property type="entry name" value="VapE-like_dom"/>
</dbReference>
<dbReference type="HOGENOM" id="CLU_024375_3_1_10"/>
<feature type="domain" description="Primase C-terminal 1" evidence="2">
    <location>
        <begin position="243"/>
        <end position="304"/>
    </location>
</feature>
<proteinExistence type="predicted"/>
<name>K5CDW1_9BACE</name>
<evidence type="ECO:0000313" key="4">
    <source>
        <dbReference type="Proteomes" id="UP000007995"/>
    </source>
</evidence>
<dbReference type="RefSeq" id="WP_007758993.1">
    <property type="nucleotide sequence ID" value="NZ_AKBZ01000001.1"/>
</dbReference>
<evidence type="ECO:0000259" key="2">
    <source>
        <dbReference type="SMART" id="SM00942"/>
    </source>
</evidence>
<dbReference type="PANTHER" id="PTHR34985">
    <property type="entry name" value="SLR0554 PROTEIN"/>
    <property type="match status" value="1"/>
</dbReference>
<evidence type="ECO:0000313" key="3">
    <source>
        <dbReference type="EMBL" id="EKJ91514.1"/>
    </source>
</evidence>
<dbReference type="Pfam" id="PF05272">
    <property type="entry name" value="VapE-like_dom"/>
    <property type="match status" value="1"/>
</dbReference>
<accession>K5CDW1</accession>
<gene>
    <name evidence="3" type="ORF">HMPREF1057_00349</name>
</gene>
<dbReference type="PANTHER" id="PTHR34985:SF1">
    <property type="entry name" value="SLR0554 PROTEIN"/>
    <property type="match status" value="1"/>
</dbReference>
<reference evidence="3 4" key="1">
    <citation type="submission" date="2012-02" db="EMBL/GenBank/DDBJ databases">
        <title>The Genome Sequence of Bacteroides finegoldii CL09T03C10.</title>
        <authorList>
            <consortium name="The Broad Institute Genome Sequencing Platform"/>
            <person name="Earl A."/>
            <person name="Ward D."/>
            <person name="Feldgarden M."/>
            <person name="Gevers D."/>
            <person name="Zitomersky N.L."/>
            <person name="Coyne M.J."/>
            <person name="Comstock L.E."/>
            <person name="Young S.K."/>
            <person name="Zeng Q."/>
            <person name="Gargeya S."/>
            <person name="Fitzgerald M."/>
            <person name="Haas B."/>
            <person name="Abouelleil A."/>
            <person name="Alvarado L."/>
            <person name="Arachchi H.M."/>
            <person name="Berlin A."/>
            <person name="Chapman S.B."/>
            <person name="Gearin G."/>
            <person name="Goldberg J."/>
            <person name="Griggs A."/>
            <person name="Gujja S."/>
            <person name="Hansen M."/>
            <person name="Heiman D."/>
            <person name="Howarth C."/>
            <person name="Larimer J."/>
            <person name="Lui A."/>
            <person name="MacDonald P.J.P."/>
            <person name="McCowen C."/>
            <person name="Montmayeur A."/>
            <person name="Murphy C."/>
            <person name="Neiman D."/>
            <person name="Pearson M."/>
            <person name="Priest M."/>
            <person name="Roberts A."/>
            <person name="Saif S."/>
            <person name="Shea T."/>
            <person name="Sisk P."/>
            <person name="Stolte C."/>
            <person name="Sykes S."/>
            <person name="Wortman J."/>
            <person name="Nusbaum C."/>
            <person name="Birren B."/>
        </authorList>
    </citation>
    <scope>NUCLEOTIDE SEQUENCE [LARGE SCALE GENOMIC DNA]</scope>
    <source>
        <strain evidence="3 4">CL09T03C10</strain>
    </source>
</reference>
<dbReference type="InterPro" id="IPR014820">
    <property type="entry name" value="PriCT_1"/>
</dbReference>
<dbReference type="Pfam" id="PF08800">
    <property type="entry name" value="BT4734-like_N"/>
    <property type="match status" value="1"/>
</dbReference>
<sequence>MNQFNIFLDFYRIIAEMTEEEIVSAIGSPKYRNIVESVRRTFLEQGEKAANEEKKKLPSVTFSANYRGGRSNATLVKYLGYIVIDIDHLSKEELARILQTVRACSYTRIAFISPKGMGLKIIARTQRPDGTLPDTIQEIEDFHNAAYNKVASFYSQLCQTEIDTSGQDVGRTCLLSYDPGIYFNRDATPFIVEQPPLFYKTQKKKKTPGRKKQETDNNPVSEKTALNYHSSHASLMVTLNYYHNKSEEYTEGNRNNYLHHLACKYNRHGIPEQEAAAFIKSLFTDLPAEETDSLIASAYAHTEEFNTNKLNSTQKRMLQIEQHISECYETRYNELLHIMEYRRRVSETEQPDPFRILDDRMENSIWMEMNELGYACNVKMIQNLIYSDFSSSYHPIRKYFKELPEWDGIDYIRILADSVRTNHQSFWTECLERYLVGMCAAATQDDVVNHTVLLLCSEVQNIGKTTFINNLLPPELRTYLSTGLINPNSKDDLAKIAQSMLINLDEFEGMSGRDLNTFKDLVTRKVISIRLPYARRSQNFPHTASFAGTCNYQEILHDTTGNRRFLCFHADSIEFIKINYTQLYAQIKHLLNTPGYQYWFTQEDNNRIEKNNEDFIFHSPEEELVLTHIRKPERFEKVQYLTVSEIAELIRERTGYQYSIGAKIQIGKVMVKHNFESKKGRNGRRYAVFIIAPEQVKSNRLYE</sequence>
<evidence type="ECO:0000256" key="1">
    <source>
        <dbReference type="SAM" id="MobiDB-lite"/>
    </source>
</evidence>
<feature type="compositionally biased region" description="Basic residues" evidence="1">
    <location>
        <begin position="201"/>
        <end position="210"/>
    </location>
</feature>
<organism evidence="3 4">
    <name type="scientific">Bacteroides finegoldii CL09T03C10</name>
    <dbReference type="NCBI Taxonomy" id="997888"/>
    <lineage>
        <taxon>Bacteria</taxon>
        <taxon>Pseudomonadati</taxon>
        <taxon>Bacteroidota</taxon>
        <taxon>Bacteroidia</taxon>
        <taxon>Bacteroidales</taxon>
        <taxon>Bacteroidaceae</taxon>
        <taxon>Bacteroides</taxon>
    </lineage>
</organism>
<dbReference type="EMBL" id="AGXW01000002">
    <property type="protein sequence ID" value="EKJ91514.1"/>
    <property type="molecule type" value="Genomic_DNA"/>
</dbReference>
<dbReference type="Proteomes" id="UP000007995">
    <property type="component" value="Unassembled WGS sequence"/>
</dbReference>